<protein>
    <submittedName>
        <fullName evidence="2">Uncharacterized protein</fullName>
    </submittedName>
</protein>
<sequence>MNIDAVAMMREIRDDLSRKMQGMTWEEERAFIRNSIKSFDSITGRKNDGSLHDMEGKISRVDETGQGKHPHP</sequence>
<gene>
    <name evidence="2" type="ORF">BECKFW1821C_GA0114237_100847</name>
</gene>
<evidence type="ECO:0000256" key="1">
    <source>
        <dbReference type="SAM" id="MobiDB-lite"/>
    </source>
</evidence>
<feature type="region of interest" description="Disordered" evidence="1">
    <location>
        <begin position="43"/>
        <end position="72"/>
    </location>
</feature>
<proteinExistence type="predicted"/>
<organism evidence="2">
    <name type="scientific">Candidatus Kentrum sp. FW</name>
    <dbReference type="NCBI Taxonomy" id="2126338"/>
    <lineage>
        <taxon>Bacteria</taxon>
        <taxon>Pseudomonadati</taxon>
        <taxon>Pseudomonadota</taxon>
        <taxon>Gammaproteobacteria</taxon>
        <taxon>Candidatus Kentrum</taxon>
    </lineage>
</organism>
<dbReference type="AlphaFoldDB" id="A0A450TF91"/>
<accession>A0A450TF91</accession>
<dbReference type="EMBL" id="CAADFE010000008">
    <property type="protein sequence ID" value="VFJ65816.1"/>
    <property type="molecule type" value="Genomic_DNA"/>
</dbReference>
<feature type="compositionally biased region" description="Basic and acidic residues" evidence="1">
    <location>
        <begin position="43"/>
        <end position="66"/>
    </location>
</feature>
<evidence type="ECO:0000313" key="2">
    <source>
        <dbReference type="EMBL" id="VFJ65816.1"/>
    </source>
</evidence>
<reference evidence="2" key="1">
    <citation type="submission" date="2019-02" db="EMBL/GenBank/DDBJ databases">
        <authorList>
            <person name="Gruber-Vodicka R. H."/>
            <person name="Seah K. B. B."/>
        </authorList>
    </citation>
    <scope>NUCLEOTIDE SEQUENCE</scope>
    <source>
        <strain evidence="2">BECK_BZ131</strain>
    </source>
</reference>
<name>A0A450TF91_9GAMM</name>